<dbReference type="AlphaFoldDB" id="A0A6V7TSD0"/>
<feature type="region of interest" description="Disordered" evidence="1">
    <location>
        <begin position="127"/>
        <end position="160"/>
    </location>
</feature>
<proteinExistence type="predicted"/>
<dbReference type="EMBL" id="CAJEWN010000011">
    <property type="protein sequence ID" value="CAD2132092.1"/>
    <property type="molecule type" value="Genomic_DNA"/>
</dbReference>
<organism evidence="3 4">
    <name type="scientific">Meloidogyne enterolobii</name>
    <name type="common">Root-knot nematode worm</name>
    <name type="synonym">Meloidogyne mayaguensis</name>
    <dbReference type="NCBI Taxonomy" id="390850"/>
    <lineage>
        <taxon>Eukaryota</taxon>
        <taxon>Metazoa</taxon>
        <taxon>Ecdysozoa</taxon>
        <taxon>Nematoda</taxon>
        <taxon>Chromadorea</taxon>
        <taxon>Rhabditida</taxon>
        <taxon>Tylenchina</taxon>
        <taxon>Tylenchomorpha</taxon>
        <taxon>Tylenchoidea</taxon>
        <taxon>Meloidogynidae</taxon>
        <taxon>Meloidogyninae</taxon>
        <taxon>Meloidogyne</taxon>
    </lineage>
</organism>
<accession>A0A6V7TSD0</accession>
<evidence type="ECO:0000313" key="4">
    <source>
        <dbReference type="Proteomes" id="UP000580250"/>
    </source>
</evidence>
<evidence type="ECO:0000313" key="3">
    <source>
        <dbReference type="EMBL" id="CAD2132092.1"/>
    </source>
</evidence>
<name>A0A6V7TSD0_MELEN</name>
<dbReference type="Proteomes" id="UP000580250">
    <property type="component" value="Unassembled WGS sequence"/>
</dbReference>
<feature type="signal peptide" evidence="2">
    <location>
        <begin position="1"/>
        <end position="30"/>
    </location>
</feature>
<sequence>MFNKNSNLFIYFLFFQCLLLIFNIFTPTLALQCYSTEKKKEIHCKHQFLHDEEIMGEIMKCYTALCFEITNKIYKIKKGCVEPMYGKCRPLMCGFNYHDEVCNLCSGNNCNLNGSETIEFKNKIEKNKGEGKGKPKQLPTEVLNQNPLKDNNAPIAKPKEKIINETKNYKGVK</sequence>
<protein>
    <submittedName>
        <fullName evidence="3">Uncharacterized protein</fullName>
    </submittedName>
</protein>
<dbReference type="OrthoDB" id="5900849at2759"/>
<feature type="chain" id="PRO_5028135942" evidence="2">
    <location>
        <begin position="31"/>
        <end position="173"/>
    </location>
</feature>
<evidence type="ECO:0000256" key="1">
    <source>
        <dbReference type="SAM" id="MobiDB-lite"/>
    </source>
</evidence>
<gene>
    <name evidence="3" type="ORF">MENT_LOCUS3545</name>
</gene>
<evidence type="ECO:0000256" key="2">
    <source>
        <dbReference type="SAM" id="SignalP"/>
    </source>
</evidence>
<comment type="caution">
    <text evidence="3">The sequence shown here is derived from an EMBL/GenBank/DDBJ whole genome shotgun (WGS) entry which is preliminary data.</text>
</comment>
<keyword evidence="2" id="KW-0732">Signal</keyword>
<reference evidence="3 4" key="1">
    <citation type="submission" date="2020-08" db="EMBL/GenBank/DDBJ databases">
        <authorList>
            <person name="Koutsovoulos G."/>
            <person name="Danchin GJ E."/>
        </authorList>
    </citation>
    <scope>NUCLEOTIDE SEQUENCE [LARGE SCALE GENOMIC DNA]</scope>
</reference>